<gene>
    <name evidence="2" type="primary">LOC111116003</name>
</gene>
<dbReference type="Gene3D" id="3.40.50.300">
    <property type="entry name" value="P-loop containing nucleotide triphosphate hydrolases"/>
    <property type="match status" value="1"/>
</dbReference>
<dbReference type="InterPro" id="IPR027417">
    <property type="entry name" value="P-loop_NTPase"/>
</dbReference>
<dbReference type="SUPFAM" id="SSF52540">
    <property type="entry name" value="P-loop containing nucleoside triphosphate hydrolases"/>
    <property type="match status" value="1"/>
</dbReference>
<proteinExistence type="predicted"/>
<dbReference type="GeneID" id="111116003"/>
<sequence length="343" mass="40076">MTSTRRRGLIDIEIDAQKEKVRKIKEDNRIFDTLETDKTTLDNEKKKWFFTRWFSPTSIDDLEKRIARKEQKIKEGLERTSIDKIHELEERIRILELAKTNRCENVVWMDVPEILDKKIQDDYLEKFRKLPQKIDEQVQSVNITMFGGVGVGKSSFLNTVVTALINNPQRIYRDYKTAPSTTGISKTKAFIPEEIRKKRGQSYREHPTFKDVMHCIVFVIPATTNLYDRDDEALNKIRNLQQRINGPRDVKQVAIVTNIDRIGVPNVDMESVFKYPNVKEFCEDVSKVLEIEIQSVYPIANYHEEQKPTAAKNALALMALWDMFKCGERHIKKKLEIGLNDDQ</sequence>
<reference evidence="2" key="1">
    <citation type="submission" date="2025-08" db="UniProtKB">
        <authorList>
            <consortium name="RefSeq"/>
        </authorList>
    </citation>
    <scope>IDENTIFICATION</scope>
    <source>
        <tissue evidence="2">Whole sample</tissue>
    </source>
</reference>
<dbReference type="AlphaFoldDB" id="A0A8B8C501"/>
<dbReference type="RefSeq" id="XP_022310675.1">
    <property type="nucleotide sequence ID" value="XM_022454967.1"/>
</dbReference>
<dbReference type="Proteomes" id="UP000694844">
    <property type="component" value="Chromosome 9"/>
</dbReference>
<organism evidence="1 2">
    <name type="scientific">Crassostrea virginica</name>
    <name type="common">Eastern oyster</name>
    <dbReference type="NCBI Taxonomy" id="6565"/>
    <lineage>
        <taxon>Eukaryota</taxon>
        <taxon>Metazoa</taxon>
        <taxon>Spiralia</taxon>
        <taxon>Lophotrochozoa</taxon>
        <taxon>Mollusca</taxon>
        <taxon>Bivalvia</taxon>
        <taxon>Autobranchia</taxon>
        <taxon>Pteriomorphia</taxon>
        <taxon>Ostreida</taxon>
        <taxon>Ostreoidea</taxon>
        <taxon>Ostreidae</taxon>
        <taxon>Crassostrea</taxon>
    </lineage>
</organism>
<dbReference type="PANTHER" id="PTHR14241:SF32">
    <property type="entry name" value="VWFA DOMAIN-CONTAINING PROTEIN-RELATED"/>
    <property type="match status" value="1"/>
</dbReference>
<protein>
    <submittedName>
        <fullName evidence="2">Uncharacterized protein LOC111116003 isoform X2</fullName>
    </submittedName>
</protein>
<evidence type="ECO:0000313" key="1">
    <source>
        <dbReference type="Proteomes" id="UP000694844"/>
    </source>
</evidence>
<name>A0A8B8C501_CRAVI</name>
<accession>A0A8B8C501</accession>
<dbReference type="PANTHER" id="PTHR14241">
    <property type="entry name" value="INTERFERON-INDUCED PROTEIN 44"/>
    <property type="match status" value="1"/>
</dbReference>
<evidence type="ECO:0000313" key="2">
    <source>
        <dbReference type="RefSeq" id="XP_022310675.1"/>
    </source>
</evidence>
<keyword evidence="1" id="KW-1185">Reference proteome</keyword>